<comment type="caution">
    <text evidence="2">The sequence shown here is derived from an EMBL/GenBank/DDBJ whole genome shotgun (WGS) entry which is preliminary data.</text>
</comment>
<dbReference type="Gene3D" id="3.30.420.10">
    <property type="entry name" value="Ribonuclease H-like superfamily/Ribonuclease H"/>
    <property type="match status" value="1"/>
</dbReference>
<dbReference type="InterPro" id="IPR012337">
    <property type="entry name" value="RNaseH-like_sf"/>
</dbReference>
<dbReference type="SUPFAM" id="SSF53098">
    <property type="entry name" value="Ribonuclease H-like"/>
    <property type="match status" value="1"/>
</dbReference>
<dbReference type="OrthoDB" id="6618089at2759"/>
<dbReference type="GO" id="GO:0015074">
    <property type="term" value="P:DNA integration"/>
    <property type="evidence" value="ECO:0007669"/>
    <property type="project" value="InterPro"/>
</dbReference>
<proteinExistence type="predicted"/>
<evidence type="ECO:0000313" key="2">
    <source>
        <dbReference type="EMBL" id="KAE9521790.1"/>
    </source>
</evidence>
<name>A0A6G0STS1_APHGL</name>
<dbReference type="Proteomes" id="UP000475862">
    <property type="component" value="Unassembled WGS sequence"/>
</dbReference>
<dbReference type="PROSITE" id="PS50994">
    <property type="entry name" value="INTEGRASE"/>
    <property type="match status" value="1"/>
</dbReference>
<dbReference type="PANTHER" id="PTHR37984">
    <property type="entry name" value="PROTEIN CBG26694"/>
    <property type="match status" value="1"/>
</dbReference>
<sequence>MQDDLSKFTLGVPIPNHQANTVAEAFVIHFVCVHGIPGTILTDQGTDFLSKTFTEVCKLLKINKVNTSLFRPQTNGGLERSHRTLAEYLRHYVDKNLNNWDHLLPYAFFVYNSTSMQVSHKLAREKLIEHKVKSKERYDKNENPVNIHVKDLVLLKDNAHKNKLNSLWLGPYEVIEVIGDENIVIQRDQRGTTVHKNNVKQFYNDKAND</sequence>
<dbReference type="InterPro" id="IPR036397">
    <property type="entry name" value="RNaseH_sf"/>
</dbReference>
<dbReference type="InterPro" id="IPR050951">
    <property type="entry name" value="Retrovirus_Pol_polyprotein"/>
</dbReference>
<gene>
    <name evidence="2" type="ORF">AGLY_017813</name>
</gene>
<keyword evidence="3" id="KW-1185">Reference proteome</keyword>
<evidence type="ECO:0000259" key="1">
    <source>
        <dbReference type="PROSITE" id="PS50994"/>
    </source>
</evidence>
<evidence type="ECO:0000313" key="3">
    <source>
        <dbReference type="Proteomes" id="UP000475862"/>
    </source>
</evidence>
<feature type="domain" description="Integrase catalytic" evidence="1">
    <location>
        <begin position="1"/>
        <end position="135"/>
    </location>
</feature>
<dbReference type="PANTHER" id="PTHR37984:SF5">
    <property type="entry name" value="PROTEIN NYNRIN-LIKE"/>
    <property type="match status" value="1"/>
</dbReference>
<dbReference type="InterPro" id="IPR001584">
    <property type="entry name" value="Integrase_cat-core"/>
</dbReference>
<dbReference type="AlphaFoldDB" id="A0A6G0STS1"/>
<dbReference type="EMBL" id="VYZN01002067">
    <property type="protein sequence ID" value="KAE9521790.1"/>
    <property type="molecule type" value="Genomic_DNA"/>
</dbReference>
<organism evidence="2 3">
    <name type="scientific">Aphis glycines</name>
    <name type="common">Soybean aphid</name>
    <dbReference type="NCBI Taxonomy" id="307491"/>
    <lineage>
        <taxon>Eukaryota</taxon>
        <taxon>Metazoa</taxon>
        <taxon>Ecdysozoa</taxon>
        <taxon>Arthropoda</taxon>
        <taxon>Hexapoda</taxon>
        <taxon>Insecta</taxon>
        <taxon>Pterygota</taxon>
        <taxon>Neoptera</taxon>
        <taxon>Paraneoptera</taxon>
        <taxon>Hemiptera</taxon>
        <taxon>Sternorrhyncha</taxon>
        <taxon>Aphidomorpha</taxon>
        <taxon>Aphidoidea</taxon>
        <taxon>Aphididae</taxon>
        <taxon>Aphidini</taxon>
        <taxon>Aphis</taxon>
        <taxon>Aphis</taxon>
    </lineage>
</organism>
<dbReference type="GO" id="GO:0003676">
    <property type="term" value="F:nucleic acid binding"/>
    <property type="evidence" value="ECO:0007669"/>
    <property type="project" value="InterPro"/>
</dbReference>
<accession>A0A6G0STS1</accession>
<reference evidence="2 3" key="1">
    <citation type="submission" date="2019-08" db="EMBL/GenBank/DDBJ databases">
        <title>The genome of the soybean aphid Biotype 1, its phylome, world population structure and adaptation to the North American continent.</title>
        <authorList>
            <person name="Giordano R."/>
            <person name="Donthu R.K."/>
            <person name="Hernandez A.G."/>
            <person name="Wright C.L."/>
            <person name="Zimin A.V."/>
        </authorList>
    </citation>
    <scope>NUCLEOTIDE SEQUENCE [LARGE SCALE GENOMIC DNA]</scope>
    <source>
        <tissue evidence="2">Whole aphids</tissue>
    </source>
</reference>
<protein>
    <recommendedName>
        <fullName evidence="1">Integrase catalytic domain-containing protein</fullName>
    </recommendedName>
</protein>